<proteinExistence type="predicted"/>
<comment type="caution">
    <text evidence="2">The sequence shown here is derived from an EMBL/GenBank/DDBJ whole genome shotgun (WGS) entry which is preliminary data.</text>
</comment>
<reference evidence="2" key="1">
    <citation type="submission" date="2020-05" db="EMBL/GenBank/DDBJ databases">
        <title>Phylogenomic resolution of chytrid fungi.</title>
        <authorList>
            <person name="Stajich J.E."/>
            <person name="Amses K."/>
            <person name="Simmons R."/>
            <person name="Seto K."/>
            <person name="Myers J."/>
            <person name="Bonds A."/>
            <person name="Quandt C.A."/>
            <person name="Barry K."/>
            <person name="Liu P."/>
            <person name="Grigoriev I."/>
            <person name="Longcore J.E."/>
            <person name="James T.Y."/>
        </authorList>
    </citation>
    <scope>NUCLEOTIDE SEQUENCE</scope>
    <source>
        <strain evidence="2">JEL0476</strain>
    </source>
</reference>
<evidence type="ECO:0000259" key="1">
    <source>
        <dbReference type="PROSITE" id="PS50280"/>
    </source>
</evidence>
<evidence type="ECO:0000313" key="3">
    <source>
        <dbReference type="Proteomes" id="UP001211065"/>
    </source>
</evidence>
<organism evidence="2 3">
    <name type="scientific">Clydaea vesicula</name>
    <dbReference type="NCBI Taxonomy" id="447962"/>
    <lineage>
        <taxon>Eukaryota</taxon>
        <taxon>Fungi</taxon>
        <taxon>Fungi incertae sedis</taxon>
        <taxon>Chytridiomycota</taxon>
        <taxon>Chytridiomycota incertae sedis</taxon>
        <taxon>Chytridiomycetes</taxon>
        <taxon>Lobulomycetales</taxon>
        <taxon>Lobulomycetaceae</taxon>
        <taxon>Clydaea</taxon>
    </lineage>
</organism>
<sequence>MEDKYPRPHLSILAKEARNQVIKSWLQKKDFFGFKNDLPQNVVLTLEASFGLFPVEKWDNVVKCLVRHQYGTDNLESLKKKGFNQFNTNPFPITKSAVVEAVDKDDPREVGLRGGKKVLATRFLRNNEIIGIYEGFEVMEYEHAKDINILSEFYLEYKSISARPEIDVYKIPIDVFRSSGVRIPERKGNKNISIVNENDFVNFYCELVVDGSSNSGYFSWCSEINDFRLNPLEALNQPPLKKQLQNVRRPNVVFREVKILGWPVIFIVTTRTIQVGEELLIDYGLDDYWESMQRILKDHAIAKSIPQSIHPNFSAMALKLQELAKNFNFRQNEETNEKIKTIDLSDFYNDVDRLNLFLEKHFEINDSLENVHRSHYNSITGANNKQEEELFEDDDDFSVILDQYNNVNHCLSILVECIFYQLIRINYTEEFWRHFLGYDNYDITQDKFCKISPYWSNRITMYTSKNNPLAALFFKLESGHFTIEKVPAEISNSLESKHSRKELLVKAYLNIVDAINHPILLQNALSFSKEIVNSVPETILKSFNEYFFKCFGFCQTCSEVIFIPNTKILEHDLSLEQFFDDVCRCFNCKQKLPRNLTENNFNELNLLCKRYKLRPTLSNTKFTTKKTISAGSEKKVIEAPNMKKSNSINKIMVENIKKKNNANLNTITNEENVPHKIPEEEILINNIFETIVNDDFDKTSCRPIHLTNDEVNDFYQKILEPRFHTFNDFLEQAIISVKNSMLRNRSDILKKLNRIRIFKDLQLKALSEEVKMFYCRASDIEEMQNNLQANKRIPQLEGISSMQNSEKPPFNSSLRNIATPLLKKNEENQLESFTELTQDRKTTLEYSAVDDVRTDDRKDFFENQIETYKIMFFEELLPKHKDIYFAIKILSNFPHDPIALEKKRKLNTMLKFINTQLNSFNEGDSRTDYYMTLKNLCRMVCIPSESLFRLYFKIDNAKKDIDYVSNFYDNRNIDFANVISYCDGKKIKYTGGGSLEEKSAIKDTSCQNRRWKSMEKGVKVNITVSNKSKHPNKFFGTTVNPNKEKIKTIEPKNELLALLESILLRCCRLESEYLYIENGNKYTFKDSLSKKKKVCQAFSDITLKFDKEYPEDELCILFDFPLCLDPLNENLHHNEEQYSFGDLSRTVKRVKNPQLQSKEPFKADADFPKNYNGTEYSTIQDNKCGGNDVIDLTCSDIEVGKNHPKKILAGKLVMEVENSLLTSSSRKEIKYFKTSKRKFGQHSNLYIDPDLHPLFKRYKE</sequence>
<dbReference type="AlphaFoldDB" id="A0AAD5U435"/>
<dbReference type="CDD" id="cd08161">
    <property type="entry name" value="SET"/>
    <property type="match status" value="1"/>
</dbReference>
<accession>A0AAD5U435</accession>
<name>A0AAD5U435_9FUNG</name>
<gene>
    <name evidence="2" type="ORF">HK099_002564</name>
</gene>
<dbReference type="SUPFAM" id="SSF82199">
    <property type="entry name" value="SET domain"/>
    <property type="match status" value="1"/>
</dbReference>
<dbReference type="InterPro" id="IPR046341">
    <property type="entry name" value="SET_dom_sf"/>
</dbReference>
<keyword evidence="3" id="KW-1185">Reference proteome</keyword>
<evidence type="ECO:0000313" key="2">
    <source>
        <dbReference type="EMBL" id="KAJ3222209.1"/>
    </source>
</evidence>
<feature type="domain" description="SET" evidence="1">
    <location>
        <begin position="89"/>
        <end position="284"/>
    </location>
</feature>
<dbReference type="EMBL" id="JADGJW010000186">
    <property type="protein sequence ID" value="KAJ3222209.1"/>
    <property type="molecule type" value="Genomic_DNA"/>
</dbReference>
<dbReference type="PROSITE" id="PS50280">
    <property type="entry name" value="SET"/>
    <property type="match status" value="1"/>
</dbReference>
<protein>
    <recommendedName>
        <fullName evidence="1">SET domain-containing protein</fullName>
    </recommendedName>
</protein>
<dbReference type="Pfam" id="PF00856">
    <property type="entry name" value="SET"/>
    <property type="match status" value="1"/>
</dbReference>
<dbReference type="Gene3D" id="2.170.270.10">
    <property type="entry name" value="SET domain"/>
    <property type="match status" value="1"/>
</dbReference>
<dbReference type="InterPro" id="IPR001214">
    <property type="entry name" value="SET_dom"/>
</dbReference>
<dbReference type="Proteomes" id="UP001211065">
    <property type="component" value="Unassembled WGS sequence"/>
</dbReference>